<dbReference type="PIRSF" id="PIRSF017082">
    <property type="entry name" value="YflP"/>
    <property type="match status" value="1"/>
</dbReference>
<reference evidence="3 4" key="1">
    <citation type="submission" date="2024-09" db="EMBL/GenBank/DDBJ databases">
        <authorList>
            <person name="Sun Q."/>
            <person name="Mori K."/>
        </authorList>
    </citation>
    <scope>NUCLEOTIDE SEQUENCE [LARGE SCALE GENOMIC DNA]</scope>
    <source>
        <strain evidence="3 4">TBRC 5777</strain>
    </source>
</reference>
<dbReference type="InterPro" id="IPR042100">
    <property type="entry name" value="Bug_dom1"/>
</dbReference>
<dbReference type="InterPro" id="IPR006311">
    <property type="entry name" value="TAT_signal"/>
</dbReference>
<dbReference type="Pfam" id="PF03401">
    <property type="entry name" value="TctC"/>
    <property type="match status" value="1"/>
</dbReference>
<dbReference type="RefSeq" id="WP_377043300.1">
    <property type="nucleotide sequence ID" value="NZ_JBHLUN010000003.1"/>
</dbReference>
<feature type="signal peptide" evidence="2">
    <location>
        <begin position="1"/>
        <end position="20"/>
    </location>
</feature>
<sequence length="327" mass="34586">MNRRGFLAVAGAAVSGGLLAAPAVRAQGAWPTGKPIRVIIPWPPGAANDTLGRLLAQRLGEKLGATAVAENRTGGAGLVGTNAVLQAAPDGYTLLASAFNTAVMPLVLKGATFDPQRDLEVMARTAKAPLVMVSSGQRPEKTLPEIIAAAKQKPRDWNIAISSLGSAGHLATIEFLRRTGLDLDMVTYRGTQPALTDLMGGSVQLLIDPCFALLPARGDGKVNAVGIATAQRSQLAPDVPTMGEGGLPGYEFQSWYGVWAPKGTPAEICGKVNALMQDTMRDPVIVERLTKQVLEPVTESIEDSRRFIASEITRATELLRSVNYQPE</sequence>
<evidence type="ECO:0000256" key="2">
    <source>
        <dbReference type="SAM" id="SignalP"/>
    </source>
</evidence>
<proteinExistence type="inferred from homology"/>
<keyword evidence="4" id="KW-1185">Reference proteome</keyword>
<dbReference type="Proteomes" id="UP001589865">
    <property type="component" value="Unassembled WGS sequence"/>
</dbReference>
<comment type="caution">
    <text evidence="3">The sequence shown here is derived from an EMBL/GenBank/DDBJ whole genome shotgun (WGS) entry which is preliminary data.</text>
</comment>
<dbReference type="SUPFAM" id="SSF53850">
    <property type="entry name" value="Periplasmic binding protein-like II"/>
    <property type="match status" value="1"/>
</dbReference>
<dbReference type="Gene3D" id="3.40.190.10">
    <property type="entry name" value="Periplasmic binding protein-like II"/>
    <property type="match status" value="1"/>
</dbReference>
<evidence type="ECO:0000313" key="3">
    <source>
        <dbReference type="EMBL" id="MFC0407586.1"/>
    </source>
</evidence>
<feature type="chain" id="PRO_5046988015" evidence="2">
    <location>
        <begin position="21"/>
        <end position="327"/>
    </location>
</feature>
<dbReference type="PANTHER" id="PTHR42928">
    <property type="entry name" value="TRICARBOXYLATE-BINDING PROTEIN"/>
    <property type="match status" value="1"/>
</dbReference>
<gene>
    <name evidence="3" type="ORF">ACFFGY_04955</name>
</gene>
<dbReference type="EMBL" id="JBHLUN010000003">
    <property type="protein sequence ID" value="MFC0407586.1"/>
    <property type="molecule type" value="Genomic_DNA"/>
</dbReference>
<dbReference type="PROSITE" id="PS51318">
    <property type="entry name" value="TAT"/>
    <property type="match status" value="1"/>
</dbReference>
<dbReference type="PANTHER" id="PTHR42928:SF5">
    <property type="entry name" value="BLR1237 PROTEIN"/>
    <property type="match status" value="1"/>
</dbReference>
<protein>
    <submittedName>
        <fullName evidence="3">Bug family tripartite tricarboxylate transporter substrate binding protein</fullName>
    </submittedName>
</protein>
<accession>A0ABV6JPD6</accession>
<name>A0ABV6JPD6_9PROT</name>
<dbReference type="Gene3D" id="3.40.190.150">
    <property type="entry name" value="Bordetella uptake gene, domain 1"/>
    <property type="match status" value="1"/>
</dbReference>
<evidence type="ECO:0000313" key="4">
    <source>
        <dbReference type="Proteomes" id="UP001589865"/>
    </source>
</evidence>
<evidence type="ECO:0000256" key="1">
    <source>
        <dbReference type="ARBA" id="ARBA00006987"/>
    </source>
</evidence>
<organism evidence="3 4">
    <name type="scientific">Roseomonas elaeocarpi</name>
    <dbReference type="NCBI Taxonomy" id="907779"/>
    <lineage>
        <taxon>Bacteria</taxon>
        <taxon>Pseudomonadati</taxon>
        <taxon>Pseudomonadota</taxon>
        <taxon>Alphaproteobacteria</taxon>
        <taxon>Acetobacterales</taxon>
        <taxon>Roseomonadaceae</taxon>
        <taxon>Roseomonas</taxon>
    </lineage>
</organism>
<keyword evidence="2" id="KW-0732">Signal</keyword>
<dbReference type="InterPro" id="IPR005064">
    <property type="entry name" value="BUG"/>
</dbReference>
<comment type="similarity">
    <text evidence="1">Belongs to the UPF0065 (bug) family.</text>
</comment>